<dbReference type="SUPFAM" id="SSF56091">
    <property type="entry name" value="DNA ligase/mRNA capping enzyme, catalytic domain"/>
    <property type="match status" value="1"/>
</dbReference>
<keyword evidence="7" id="KW-0227">DNA damage</keyword>
<dbReference type="InterPro" id="IPR012308">
    <property type="entry name" value="DNA_ligase_ATP-dep_N"/>
</dbReference>
<evidence type="ECO:0000313" key="16">
    <source>
        <dbReference type="Proteomes" id="UP000034307"/>
    </source>
</evidence>
<comment type="similarity">
    <text evidence="1 13">Belongs to the ATP-dependent DNA ligase family.</text>
</comment>
<evidence type="ECO:0000256" key="5">
    <source>
        <dbReference type="ARBA" id="ARBA00022705"/>
    </source>
</evidence>
<dbReference type="PANTHER" id="PTHR45674">
    <property type="entry name" value="DNA LIGASE 1/3 FAMILY MEMBER"/>
    <property type="match status" value="1"/>
</dbReference>
<dbReference type="Gene3D" id="2.40.50.140">
    <property type="entry name" value="Nucleic acid-binding proteins"/>
    <property type="match status" value="1"/>
</dbReference>
<evidence type="ECO:0000256" key="2">
    <source>
        <dbReference type="ARBA" id="ARBA00012727"/>
    </source>
</evidence>
<accession>A0A0G1RJC0</accession>
<evidence type="ECO:0000256" key="11">
    <source>
        <dbReference type="ARBA" id="ARBA00023306"/>
    </source>
</evidence>
<evidence type="ECO:0000256" key="9">
    <source>
        <dbReference type="ARBA" id="ARBA00023172"/>
    </source>
</evidence>
<organism evidence="15 16">
    <name type="scientific">Candidatus Amesbacteria bacterium GW2011_GWA2_47_11b</name>
    <dbReference type="NCBI Taxonomy" id="1618358"/>
    <lineage>
        <taxon>Bacteria</taxon>
        <taxon>Candidatus Amesiibacteriota</taxon>
    </lineage>
</organism>
<protein>
    <recommendedName>
        <fullName evidence="2">DNA ligase (ATP)</fullName>
        <ecNumber evidence="2">6.5.1.1</ecNumber>
    </recommendedName>
</protein>
<dbReference type="GO" id="GO:0006273">
    <property type="term" value="P:lagging strand elongation"/>
    <property type="evidence" value="ECO:0007669"/>
    <property type="project" value="TreeGrafter"/>
</dbReference>
<keyword evidence="11" id="KW-0131">Cell cycle</keyword>
<dbReference type="GO" id="GO:0005524">
    <property type="term" value="F:ATP binding"/>
    <property type="evidence" value="ECO:0007669"/>
    <property type="project" value="UniProtKB-KW"/>
</dbReference>
<name>A0A0G1RJC0_9BACT</name>
<dbReference type="GO" id="GO:0003910">
    <property type="term" value="F:DNA ligase (ATP) activity"/>
    <property type="evidence" value="ECO:0007669"/>
    <property type="project" value="UniProtKB-EC"/>
</dbReference>
<evidence type="ECO:0000256" key="13">
    <source>
        <dbReference type="RuleBase" id="RU004196"/>
    </source>
</evidence>
<keyword evidence="10" id="KW-0234">DNA repair</keyword>
<dbReference type="InterPro" id="IPR012310">
    <property type="entry name" value="DNA_ligase_ATP-dep_cent"/>
</dbReference>
<dbReference type="STRING" id="1618358.UX80_C0024G0018"/>
<dbReference type="GO" id="GO:0051301">
    <property type="term" value="P:cell division"/>
    <property type="evidence" value="ECO:0007669"/>
    <property type="project" value="UniProtKB-KW"/>
</dbReference>
<dbReference type="InterPro" id="IPR012340">
    <property type="entry name" value="NA-bd_OB-fold"/>
</dbReference>
<dbReference type="CDD" id="cd07901">
    <property type="entry name" value="Adenylation_DNA_ligase_Arch_LigB"/>
    <property type="match status" value="1"/>
</dbReference>
<feature type="domain" description="ATP-dependent DNA ligase family profile" evidence="14">
    <location>
        <begin position="314"/>
        <end position="449"/>
    </location>
</feature>
<dbReference type="PROSITE" id="PS50160">
    <property type="entry name" value="DNA_LIGASE_A3"/>
    <property type="match status" value="1"/>
</dbReference>
<keyword evidence="3 15" id="KW-0436">Ligase</keyword>
<dbReference type="GO" id="GO:0006310">
    <property type="term" value="P:DNA recombination"/>
    <property type="evidence" value="ECO:0007669"/>
    <property type="project" value="UniProtKB-KW"/>
</dbReference>
<dbReference type="PANTHER" id="PTHR45674:SF4">
    <property type="entry name" value="DNA LIGASE 1"/>
    <property type="match status" value="1"/>
</dbReference>
<dbReference type="GO" id="GO:0006281">
    <property type="term" value="P:DNA repair"/>
    <property type="evidence" value="ECO:0007669"/>
    <property type="project" value="UniProtKB-KW"/>
</dbReference>
<dbReference type="Pfam" id="PF01068">
    <property type="entry name" value="DNA_ligase_A_M"/>
    <property type="match status" value="1"/>
</dbReference>
<evidence type="ECO:0000256" key="1">
    <source>
        <dbReference type="ARBA" id="ARBA00007572"/>
    </source>
</evidence>
<dbReference type="Proteomes" id="UP000034307">
    <property type="component" value="Unassembled WGS sequence"/>
</dbReference>
<evidence type="ECO:0000259" key="14">
    <source>
        <dbReference type="PROSITE" id="PS50160"/>
    </source>
</evidence>
<evidence type="ECO:0000256" key="4">
    <source>
        <dbReference type="ARBA" id="ARBA00022618"/>
    </source>
</evidence>
<dbReference type="Gene3D" id="3.30.470.30">
    <property type="entry name" value="DNA ligase/mRNA capping enzyme"/>
    <property type="match status" value="1"/>
</dbReference>
<dbReference type="GO" id="GO:0003677">
    <property type="term" value="F:DNA binding"/>
    <property type="evidence" value="ECO:0007669"/>
    <property type="project" value="InterPro"/>
</dbReference>
<dbReference type="AlphaFoldDB" id="A0A0G1RJC0"/>
<proteinExistence type="inferred from homology"/>
<keyword evidence="8" id="KW-0067">ATP-binding</keyword>
<keyword evidence="6" id="KW-0547">Nucleotide-binding</keyword>
<evidence type="ECO:0000313" key="15">
    <source>
        <dbReference type="EMBL" id="KKU57152.1"/>
    </source>
</evidence>
<evidence type="ECO:0000256" key="12">
    <source>
        <dbReference type="ARBA" id="ARBA00034003"/>
    </source>
</evidence>
<dbReference type="InterPro" id="IPR036599">
    <property type="entry name" value="DNA_ligase_N_sf"/>
</dbReference>
<dbReference type="SUPFAM" id="SSF117018">
    <property type="entry name" value="ATP-dependent DNA ligase DNA-binding domain"/>
    <property type="match status" value="1"/>
</dbReference>
<dbReference type="InterPro" id="IPR012309">
    <property type="entry name" value="DNA_ligase_ATP-dep_C"/>
</dbReference>
<dbReference type="Pfam" id="PF04679">
    <property type="entry name" value="DNA_ligase_A_C"/>
    <property type="match status" value="1"/>
</dbReference>
<dbReference type="NCBIfam" id="TIGR00574">
    <property type="entry name" value="dnl1"/>
    <property type="match status" value="1"/>
</dbReference>
<evidence type="ECO:0000256" key="6">
    <source>
        <dbReference type="ARBA" id="ARBA00022741"/>
    </source>
</evidence>
<keyword evidence="9" id="KW-0233">DNA recombination</keyword>
<dbReference type="InterPro" id="IPR050191">
    <property type="entry name" value="ATP-dep_DNA_ligase"/>
</dbReference>
<evidence type="ECO:0000256" key="3">
    <source>
        <dbReference type="ARBA" id="ARBA00022598"/>
    </source>
</evidence>
<comment type="catalytic activity">
    <reaction evidence="12">
        <text>ATP + (deoxyribonucleotide)n-3'-hydroxyl + 5'-phospho-(deoxyribonucleotide)m = (deoxyribonucleotide)n+m + AMP + diphosphate.</text>
        <dbReference type="EC" id="6.5.1.1"/>
    </reaction>
</comment>
<dbReference type="GO" id="GO:0071897">
    <property type="term" value="P:DNA biosynthetic process"/>
    <property type="evidence" value="ECO:0007669"/>
    <property type="project" value="InterPro"/>
</dbReference>
<sequence>MKFGELAKYLQKLEGTASRNEMTVILAKLFGEASPEDARLIAYLSAGRLGPAYNSPDTGVADKMMVKALGPEAEKLFKQKGDMGLVAQELNTGKGSLSVEEVHERLLSIARDSGTGSQERKQELIRKLLSELDAVSAKYVVKIILGKLRTGFSDMTVLDSLSWMLAGDKSKRKEIEKIYNVRADLGEVAKTIKTYRTNRTHRTYGPEVGTPILMARAERAKTPQDIWERNGKCAVEYKLDGLRIQAHLKGGIVTLFSRGMEDVTHMYPDICEGLTKQLKNNCIVEGEMIAVGSNGRFLPFQETVQRKRKYDIAAMAMKVPLKIYLFDVLLLNRTNMTNRTNKERREALEELVKPGEVVKLMPRIEIETEIEIEKYFKEAVGDGTEGIIAKKLDGPYQAGARDFNWIKYKKSYTKSALADTIDAVVMGYDVGQGKRASFGIGDFLIGVYESDLDSFVTVAKVGTGLTDQEWREMKLKCQMSNVKSKPENYNVKKEMNCDHWVGPKIVVEILADEITKSPMHTSGYALRFPRLVTFREKKPQDATTVQELLNMFKLQQESR</sequence>
<keyword evidence="5" id="KW-0235">DNA replication</keyword>
<evidence type="ECO:0000256" key="10">
    <source>
        <dbReference type="ARBA" id="ARBA00023204"/>
    </source>
</evidence>
<evidence type="ECO:0000256" key="8">
    <source>
        <dbReference type="ARBA" id="ARBA00022840"/>
    </source>
</evidence>
<evidence type="ECO:0000256" key="7">
    <source>
        <dbReference type="ARBA" id="ARBA00022763"/>
    </source>
</evidence>
<dbReference type="EC" id="6.5.1.1" evidence="2"/>
<dbReference type="Gene3D" id="1.10.3260.10">
    <property type="entry name" value="DNA ligase, ATP-dependent, N-terminal domain"/>
    <property type="match status" value="1"/>
</dbReference>
<dbReference type="EMBL" id="LCNO01000024">
    <property type="protein sequence ID" value="KKU57152.1"/>
    <property type="molecule type" value="Genomic_DNA"/>
</dbReference>
<dbReference type="InterPro" id="IPR016059">
    <property type="entry name" value="DNA_ligase_ATP-dep_CS"/>
</dbReference>
<dbReference type="Pfam" id="PF04675">
    <property type="entry name" value="DNA_ligase_A_N"/>
    <property type="match status" value="1"/>
</dbReference>
<dbReference type="SUPFAM" id="SSF50249">
    <property type="entry name" value="Nucleic acid-binding proteins"/>
    <property type="match status" value="1"/>
</dbReference>
<dbReference type="InterPro" id="IPR000977">
    <property type="entry name" value="DNA_ligase_ATP-dep"/>
</dbReference>
<keyword evidence="4" id="KW-0132">Cell division</keyword>
<gene>
    <name evidence="15" type="ORF">UX80_C0024G0018</name>
</gene>
<comment type="caution">
    <text evidence="15">The sequence shown here is derived from an EMBL/GenBank/DDBJ whole genome shotgun (WGS) entry which is preliminary data.</text>
</comment>
<reference evidence="15 16" key="1">
    <citation type="journal article" date="2015" name="Nature">
        <title>rRNA introns, odd ribosomes, and small enigmatic genomes across a large radiation of phyla.</title>
        <authorList>
            <person name="Brown C.T."/>
            <person name="Hug L.A."/>
            <person name="Thomas B.C."/>
            <person name="Sharon I."/>
            <person name="Castelle C.J."/>
            <person name="Singh A."/>
            <person name="Wilkins M.J."/>
            <person name="Williams K.H."/>
            <person name="Banfield J.F."/>
        </authorList>
    </citation>
    <scope>NUCLEOTIDE SEQUENCE [LARGE SCALE GENOMIC DNA]</scope>
</reference>
<dbReference type="PROSITE" id="PS00333">
    <property type="entry name" value="DNA_LIGASE_A2"/>
    <property type="match status" value="1"/>
</dbReference>